<organism evidence="2 3">
    <name type="scientific">Ceutorhynchus assimilis</name>
    <name type="common">cabbage seed weevil</name>
    <dbReference type="NCBI Taxonomy" id="467358"/>
    <lineage>
        <taxon>Eukaryota</taxon>
        <taxon>Metazoa</taxon>
        <taxon>Ecdysozoa</taxon>
        <taxon>Arthropoda</taxon>
        <taxon>Hexapoda</taxon>
        <taxon>Insecta</taxon>
        <taxon>Pterygota</taxon>
        <taxon>Neoptera</taxon>
        <taxon>Endopterygota</taxon>
        <taxon>Coleoptera</taxon>
        <taxon>Polyphaga</taxon>
        <taxon>Cucujiformia</taxon>
        <taxon>Curculionidae</taxon>
        <taxon>Ceutorhynchinae</taxon>
        <taxon>Ceutorhynchus</taxon>
    </lineage>
</organism>
<dbReference type="OrthoDB" id="6776444at2759"/>
<evidence type="ECO:0000256" key="1">
    <source>
        <dbReference type="SAM" id="MobiDB-lite"/>
    </source>
</evidence>
<feature type="region of interest" description="Disordered" evidence="1">
    <location>
        <begin position="204"/>
        <end position="226"/>
    </location>
</feature>
<feature type="compositionally biased region" description="Low complexity" evidence="1">
    <location>
        <begin position="207"/>
        <end position="218"/>
    </location>
</feature>
<dbReference type="EMBL" id="OU892286">
    <property type="protein sequence ID" value="CAG9761338.1"/>
    <property type="molecule type" value="Genomic_DNA"/>
</dbReference>
<dbReference type="Proteomes" id="UP001152799">
    <property type="component" value="Chromosome 10"/>
</dbReference>
<evidence type="ECO:0000313" key="3">
    <source>
        <dbReference type="Proteomes" id="UP001152799"/>
    </source>
</evidence>
<protein>
    <submittedName>
        <fullName evidence="2">Uncharacterized protein</fullName>
    </submittedName>
</protein>
<reference evidence="2" key="1">
    <citation type="submission" date="2022-01" db="EMBL/GenBank/DDBJ databases">
        <authorList>
            <person name="King R."/>
        </authorList>
    </citation>
    <scope>NUCLEOTIDE SEQUENCE</scope>
</reference>
<accession>A0A9N9MBD3</accession>
<dbReference type="AlphaFoldDB" id="A0A9N9MBD3"/>
<sequence length="226" mass="25816">MTSFDLKTAVSLLPILDDTEETTNKLVDAIELYESMLKAEDKPALIKFVLKTRLTSSAKLRLNDSYNSVADLLVDIKRHLLTIQSDTALQSKLFRAKQGQKSIESFGKELESLFVNLTISQANGDNDSFTILKPINEKIAIKRFSDGLRDQRLSTIIAARNFPFLKDAIRAAQDEETNSFNNNNNYSSQVFTFNRRGRGHFSRNFTRGSFSNRNSYNRNNDRRNFN</sequence>
<evidence type="ECO:0000313" key="2">
    <source>
        <dbReference type="EMBL" id="CAG9761338.1"/>
    </source>
</evidence>
<proteinExistence type="predicted"/>
<name>A0A9N9MBD3_9CUCU</name>
<keyword evidence="3" id="KW-1185">Reference proteome</keyword>
<gene>
    <name evidence="2" type="ORF">CEUTPL_LOCUS2043</name>
</gene>